<dbReference type="PANTHER" id="PTHR10009">
    <property type="entry name" value="PROTEIN YELLOW-RELATED"/>
    <property type="match status" value="1"/>
</dbReference>
<name>A0AAE9SFW2_9FLAO</name>
<comment type="subcellular location">
    <subcellularLocation>
        <location evidence="1">Secreted</location>
    </subcellularLocation>
</comment>
<proteinExistence type="predicted"/>
<dbReference type="InterPro" id="IPR017996">
    <property type="entry name" value="MRJP/yellow-related"/>
</dbReference>
<evidence type="ECO:0000313" key="3">
    <source>
        <dbReference type="EMBL" id="UTD16650.1"/>
    </source>
</evidence>
<gene>
    <name evidence="3" type="ORF">HER15_14665</name>
</gene>
<dbReference type="Pfam" id="PF03022">
    <property type="entry name" value="MRJP"/>
    <property type="match status" value="1"/>
</dbReference>
<dbReference type="GO" id="GO:0005576">
    <property type="term" value="C:extracellular region"/>
    <property type="evidence" value="ECO:0007669"/>
    <property type="project" value="UniProtKB-SubCell"/>
</dbReference>
<sequence length="361" mass="41302">MKKILILSLSIFSLITCKNETKRETKKPENKQSISENKSNITEIASFKGQQVTGVTVTQDGRVFANFPRWRDSVKYSVVEVFKNGSYKPYPNEVWNLWQLEEHPKEDLFLAVQSVVAFEDKLYILDTRNPKFNGVVDAPRVFMFNLNTNILEQTYKLEKDSYHTDSYINDLRVDKTNNKLYLTDSNHAGLVALNLNTGKSTRILDNHKSTMAEVSELTFDNTVWKNVVHSDGIAFDQKNQRLFYHALSGYSLYSIPVNSFNLKDKSKIEASVKFEAKTSAPDGMIFDQKGNLYYGDLEHNKINYITPNGTIKTLIEGEKVKWADTFSIYDGDLYYTNSRINEASGDISNLNFTINKIALPK</sequence>
<dbReference type="Gene3D" id="2.120.10.30">
    <property type="entry name" value="TolB, C-terminal domain"/>
    <property type="match status" value="1"/>
</dbReference>
<reference evidence="3" key="1">
    <citation type="submission" date="2020-04" db="EMBL/GenBank/DDBJ databases">
        <title>Tenacibaculum mesophilum bac2.</title>
        <authorList>
            <person name="Li M."/>
        </authorList>
    </citation>
    <scope>NUCLEOTIDE SEQUENCE</scope>
    <source>
        <strain evidence="3">Bac2</strain>
    </source>
</reference>
<evidence type="ECO:0000256" key="1">
    <source>
        <dbReference type="ARBA" id="ARBA00004613"/>
    </source>
</evidence>
<evidence type="ECO:0000256" key="2">
    <source>
        <dbReference type="ARBA" id="ARBA00022525"/>
    </source>
</evidence>
<dbReference type="EMBL" id="CP050861">
    <property type="protein sequence ID" value="UTD16650.1"/>
    <property type="molecule type" value="Genomic_DNA"/>
</dbReference>
<evidence type="ECO:0008006" key="5">
    <source>
        <dbReference type="Google" id="ProtNLM"/>
    </source>
</evidence>
<dbReference type="SUPFAM" id="SSF63829">
    <property type="entry name" value="Calcium-dependent phosphotriesterase"/>
    <property type="match status" value="1"/>
</dbReference>
<dbReference type="InterPro" id="IPR011042">
    <property type="entry name" value="6-blade_b-propeller_TolB-like"/>
</dbReference>
<organism evidence="3 4">
    <name type="scientific">Tenacibaculum mesophilum</name>
    <dbReference type="NCBI Taxonomy" id="104268"/>
    <lineage>
        <taxon>Bacteria</taxon>
        <taxon>Pseudomonadati</taxon>
        <taxon>Bacteroidota</taxon>
        <taxon>Flavobacteriia</taxon>
        <taxon>Flavobacteriales</taxon>
        <taxon>Flavobacteriaceae</taxon>
        <taxon>Tenacibaculum</taxon>
    </lineage>
</organism>
<protein>
    <recommendedName>
        <fullName evidence="5">Major royal jelly protein</fullName>
    </recommendedName>
</protein>
<accession>A0AAE9SFW2</accession>
<dbReference type="RefSeq" id="WP_253679867.1">
    <property type="nucleotide sequence ID" value="NZ_CP050861.1"/>
</dbReference>
<dbReference type="AlphaFoldDB" id="A0AAE9SFW2"/>
<dbReference type="Proteomes" id="UP001056837">
    <property type="component" value="Chromosome"/>
</dbReference>
<keyword evidence="2" id="KW-0964">Secreted</keyword>
<evidence type="ECO:0000313" key="4">
    <source>
        <dbReference type="Proteomes" id="UP001056837"/>
    </source>
</evidence>
<dbReference type="PANTHER" id="PTHR10009:SF18">
    <property type="entry name" value="PROTEIN YELLOW-LIKE PROTEIN"/>
    <property type="match status" value="1"/>
</dbReference>